<dbReference type="SUPFAM" id="SSF56731">
    <property type="entry name" value="DNA primase core"/>
    <property type="match status" value="1"/>
</dbReference>
<dbReference type="Gene3D" id="3.40.1360.10">
    <property type="match status" value="1"/>
</dbReference>
<dbReference type="PANTHER" id="PTHR30313">
    <property type="entry name" value="DNA PRIMASE"/>
    <property type="match status" value="1"/>
</dbReference>
<dbReference type="GO" id="GO:0006269">
    <property type="term" value="P:DNA replication, synthesis of primer"/>
    <property type="evidence" value="ECO:0007669"/>
    <property type="project" value="TreeGrafter"/>
</dbReference>
<keyword evidence="7" id="KW-1185">Reference proteome</keyword>
<evidence type="ECO:0000259" key="5">
    <source>
        <dbReference type="Pfam" id="PF01807"/>
    </source>
</evidence>
<evidence type="ECO:0000313" key="6">
    <source>
        <dbReference type="EMBL" id="PXV59975.1"/>
    </source>
</evidence>
<dbReference type="InterPro" id="IPR036977">
    <property type="entry name" value="DNA_primase_Znf_CHC2"/>
</dbReference>
<name>A0A2V3PKP3_9BACT</name>
<dbReference type="GO" id="GO:0003677">
    <property type="term" value="F:DNA binding"/>
    <property type="evidence" value="ECO:0007669"/>
    <property type="project" value="InterPro"/>
</dbReference>
<dbReference type="AlphaFoldDB" id="A0A2V3PKP3"/>
<evidence type="ECO:0000256" key="3">
    <source>
        <dbReference type="ARBA" id="ARBA00022833"/>
    </source>
</evidence>
<comment type="caution">
    <text evidence="6">The sequence shown here is derived from an EMBL/GenBank/DDBJ whole genome shotgun (WGS) entry which is preliminary data.</text>
</comment>
<dbReference type="CDD" id="cd01029">
    <property type="entry name" value="TOPRIM_primases"/>
    <property type="match status" value="1"/>
</dbReference>
<dbReference type="OrthoDB" id="8536512at2"/>
<feature type="compositionally biased region" description="Basic and acidic residues" evidence="4">
    <location>
        <begin position="301"/>
        <end position="313"/>
    </location>
</feature>
<dbReference type="InterPro" id="IPR050219">
    <property type="entry name" value="DnaG_primase"/>
</dbReference>
<dbReference type="EMBL" id="QICL01000033">
    <property type="protein sequence ID" value="PXV59975.1"/>
    <property type="molecule type" value="Genomic_DNA"/>
</dbReference>
<gene>
    <name evidence="6" type="ORF">CLV62_1331</name>
</gene>
<feature type="domain" description="Zinc finger CHC2-type" evidence="5">
    <location>
        <begin position="7"/>
        <end position="86"/>
    </location>
</feature>
<dbReference type="InterPro" id="IPR002694">
    <property type="entry name" value="Znf_CHC2"/>
</dbReference>
<feature type="region of interest" description="Disordered" evidence="4">
    <location>
        <begin position="301"/>
        <end position="321"/>
    </location>
</feature>
<evidence type="ECO:0000256" key="4">
    <source>
        <dbReference type="SAM" id="MobiDB-lite"/>
    </source>
</evidence>
<dbReference type="Gene3D" id="3.90.580.10">
    <property type="entry name" value="Zinc finger, CHC2-type domain"/>
    <property type="match status" value="1"/>
</dbReference>
<keyword evidence="3" id="KW-0862">Zinc</keyword>
<dbReference type="Proteomes" id="UP000247973">
    <property type="component" value="Unassembled WGS sequence"/>
</dbReference>
<organism evidence="6 7">
    <name type="scientific">Dysgonomonas alginatilytica</name>
    <dbReference type="NCBI Taxonomy" id="1605892"/>
    <lineage>
        <taxon>Bacteria</taxon>
        <taxon>Pseudomonadati</taxon>
        <taxon>Bacteroidota</taxon>
        <taxon>Bacteroidia</taxon>
        <taxon>Bacteroidales</taxon>
        <taxon>Dysgonomonadaceae</taxon>
        <taxon>Dysgonomonas</taxon>
    </lineage>
</organism>
<dbReference type="GO" id="GO:0008270">
    <property type="term" value="F:zinc ion binding"/>
    <property type="evidence" value="ECO:0007669"/>
    <property type="project" value="UniProtKB-KW"/>
</dbReference>
<dbReference type="GO" id="GO:0003899">
    <property type="term" value="F:DNA-directed RNA polymerase activity"/>
    <property type="evidence" value="ECO:0007669"/>
    <property type="project" value="InterPro"/>
</dbReference>
<keyword evidence="1" id="KW-0479">Metal-binding</keyword>
<proteinExistence type="predicted"/>
<reference evidence="6 7" key="1">
    <citation type="submission" date="2018-03" db="EMBL/GenBank/DDBJ databases">
        <title>Genomic Encyclopedia of Archaeal and Bacterial Type Strains, Phase II (KMG-II): from individual species to whole genera.</title>
        <authorList>
            <person name="Goeker M."/>
        </authorList>
    </citation>
    <scope>NUCLEOTIDE SEQUENCE [LARGE SCALE GENOMIC DNA]</scope>
    <source>
        <strain evidence="6 7">DSM 100214</strain>
    </source>
</reference>
<keyword evidence="2" id="KW-0863">Zinc-finger</keyword>
<evidence type="ECO:0000313" key="7">
    <source>
        <dbReference type="Proteomes" id="UP000247973"/>
    </source>
</evidence>
<dbReference type="Pfam" id="PF13155">
    <property type="entry name" value="Toprim_2"/>
    <property type="match status" value="1"/>
</dbReference>
<sequence length="321" mass="36788">MNSIQAKTIKIVDYLYSQGIEPKKIQGNNYWYSSPLRKEETPSFKVDCLLNVWYDHGSGKGGNILDLVMAIHNLPNISAVLSHLSKESNSFSFQQQDILSSSDKQDQKDATIQVIKEIPISHPALIGYIQSRHIDLAVAQLYCKEIHYQVQGKNYFAVGFPNDKGGYELSHKSNNESTFKASVSPKHITTYKKADTHTEAYLVFEGFMDYLSYLTMKNIQYSKVDVVVLNSISNLSKAIDFITSHQKVYTYLDNDEAGKNATQQINRYSSTHNCIHIDKSTDYDANYKDLNEWLCKTKLKEKEQQVQKEEQIRKPSRGFKR</sequence>
<accession>A0A2V3PKP3</accession>
<dbReference type="GO" id="GO:0005737">
    <property type="term" value="C:cytoplasm"/>
    <property type="evidence" value="ECO:0007669"/>
    <property type="project" value="TreeGrafter"/>
</dbReference>
<dbReference type="RefSeq" id="WP_110312231.1">
    <property type="nucleotide sequence ID" value="NZ_QICL01000033.1"/>
</dbReference>
<dbReference type="Pfam" id="PF01807">
    <property type="entry name" value="Zn_ribbon_DnaG"/>
    <property type="match status" value="1"/>
</dbReference>
<dbReference type="SUPFAM" id="SSF57783">
    <property type="entry name" value="Zinc beta-ribbon"/>
    <property type="match status" value="1"/>
</dbReference>
<evidence type="ECO:0000256" key="2">
    <source>
        <dbReference type="ARBA" id="ARBA00022771"/>
    </source>
</evidence>
<evidence type="ECO:0000256" key="1">
    <source>
        <dbReference type="ARBA" id="ARBA00022723"/>
    </source>
</evidence>
<protein>
    <submittedName>
        <fullName evidence="6">CHC2-type zinc finger protein</fullName>
    </submittedName>
</protein>
<dbReference type="PANTHER" id="PTHR30313:SF2">
    <property type="entry name" value="DNA PRIMASE"/>
    <property type="match status" value="1"/>
</dbReference>
<dbReference type="InterPro" id="IPR034154">
    <property type="entry name" value="TOPRIM_DnaG/twinkle"/>
</dbReference>